<comment type="function">
    <text evidence="5">Catalyzes the phosphorylation of the 3'-hydroxyl group of dephosphocoenzyme A to form coenzyme A.</text>
</comment>
<organism evidence="7">
    <name type="scientific">uncultured Thermomicrobiales bacterium</name>
    <dbReference type="NCBI Taxonomy" id="1645740"/>
    <lineage>
        <taxon>Bacteria</taxon>
        <taxon>Pseudomonadati</taxon>
        <taxon>Thermomicrobiota</taxon>
        <taxon>Thermomicrobia</taxon>
        <taxon>Thermomicrobiales</taxon>
        <taxon>environmental samples</taxon>
    </lineage>
</organism>
<name>A0A6J4ULS4_9BACT</name>
<comment type="similarity">
    <text evidence="1 5">Belongs to the CoaE family.</text>
</comment>
<keyword evidence="5" id="KW-0963">Cytoplasm</keyword>
<dbReference type="EC" id="2.7.1.24" evidence="5 6"/>
<evidence type="ECO:0000256" key="3">
    <source>
        <dbReference type="ARBA" id="ARBA00022840"/>
    </source>
</evidence>
<comment type="pathway">
    <text evidence="5">Cofactor biosynthesis; coenzyme A biosynthesis; CoA from (R)-pantothenate: step 5/5.</text>
</comment>
<dbReference type="Pfam" id="PF01121">
    <property type="entry name" value="CoaE"/>
    <property type="match status" value="1"/>
</dbReference>
<accession>A0A6J4ULS4</accession>
<comment type="catalytic activity">
    <reaction evidence="5">
        <text>3'-dephospho-CoA + ATP = ADP + CoA + H(+)</text>
        <dbReference type="Rhea" id="RHEA:18245"/>
        <dbReference type="ChEBI" id="CHEBI:15378"/>
        <dbReference type="ChEBI" id="CHEBI:30616"/>
        <dbReference type="ChEBI" id="CHEBI:57287"/>
        <dbReference type="ChEBI" id="CHEBI:57328"/>
        <dbReference type="ChEBI" id="CHEBI:456216"/>
        <dbReference type="EC" id="2.7.1.24"/>
    </reaction>
</comment>
<dbReference type="PANTHER" id="PTHR10695">
    <property type="entry name" value="DEPHOSPHO-COA KINASE-RELATED"/>
    <property type="match status" value="1"/>
</dbReference>
<dbReference type="GO" id="GO:0015937">
    <property type="term" value="P:coenzyme A biosynthetic process"/>
    <property type="evidence" value="ECO:0007669"/>
    <property type="project" value="UniProtKB-UniRule"/>
</dbReference>
<dbReference type="InterPro" id="IPR001977">
    <property type="entry name" value="Depp_CoAkinase"/>
</dbReference>
<protein>
    <recommendedName>
        <fullName evidence="5 6">Dephospho-CoA kinase</fullName>
        <ecNumber evidence="5 6">2.7.1.24</ecNumber>
    </recommendedName>
    <alternativeName>
        <fullName evidence="5">Dephosphocoenzyme A kinase</fullName>
    </alternativeName>
</protein>
<evidence type="ECO:0000256" key="4">
    <source>
        <dbReference type="ARBA" id="ARBA00022993"/>
    </source>
</evidence>
<evidence type="ECO:0000313" key="7">
    <source>
        <dbReference type="EMBL" id="CAA9554245.1"/>
    </source>
</evidence>
<dbReference type="NCBIfam" id="TIGR00152">
    <property type="entry name" value="dephospho-CoA kinase"/>
    <property type="match status" value="1"/>
</dbReference>
<evidence type="ECO:0000256" key="5">
    <source>
        <dbReference type="HAMAP-Rule" id="MF_00376"/>
    </source>
</evidence>
<dbReference type="EMBL" id="CADCWE010000206">
    <property type="protein sequence ID" value="CAA9554245.1"/>
    <property type="molecule type" value="Genomic_DNA"/>
</dbReference>
<dbReference type="PANTHER" id="PTHR10695:SF46">
    <property type="entry name" value="BIFUNCTIONAL COENZYME A SYNTHASE-RELATED"/>
    <property type="match status" value="1"/>
</dbReference>
<dbReference type="InterPro" id="IPR027417">
    <property type="entry name" value="P-loop_NTPase"/>
</dbReference>
<dbReference type="Gene3D" id="3.40.50.300">
    <property type="entry name" value="P-loop containing nucleotide triphosphate hydrolases"/>
    <property type="match status" value="1"/>
</dbReference>
<gene>
    <name evidence="5" type="primary">coaE</name>
    <name evidence="7" type="ORF">AVDCRST_MAG73-3154</name>
</gene>
<dbReference type="GO" id="GO:0005737">
    <property type="term" value="C:cytoplasm"/>
    <property type="evidence" value="ECO:0007669"/>
    <property type="project" value="UniProtKB-SubCell"/>
</dbReference>
<dbReference type="AlphaFoldDB" id="A0A6J4ULS4"/>
<dbReference type="SUPFAM" id="SSF52540">
    <property type="entry name" value="P-loop containing nucleoside triphosphate hydrolases"/>
    <property type="match status" value="1"/>
</dbReference>
<keyword evidence="3 5" id="KW-0067">ATP-binding</keyword>
<sequence>MSSPFVLGVTGNIACGKTTVLGLLAERGATVLDGDVVYHAMIAAGGELVAPIRMRFGDGVITPDGAVDRRALGNIVFADPVALADLERLTHPVVVAEIQQRIAAADRQIVVVDGVKLIESGMDRACDRVWLVVCDPAVQEERLVRRNRLDRSEARRRILAQPDSDAKRDRVQRVIDNSGTLDDLRAEVDAAWRTLPATRCDRTVAAIPAAGVGPAYRDRLAESHPQPKGDKR</sequence>
<evidence type="ECO:0000256" key="1">
    <source>
        <dbReference type="ARBA" id="ARBA00009018"/>
    </source>
</evidence>
<dbReference type="HAMAP" id="MF_00376">
    <property type="entry name" value="Dephospho_CoA_kinase"/>
    <property type="match status" value="1"/>
</dbReference>
<dbReference type="GO" id="GO:0005524">
    <property type="term" value="F:ATP binding"/>
    <property type="evidence" value="ECO:0007669"/>
    <property type="project" value="UniProtKB-UniRule"/>
</dbReference>
<dbReference type="GO" id="GO:0004140">
    <property type="term" value="F:dephospho-CoA kinase activity"/>
    <property type="evidence" value="ECO:0007669"/>
    <property type="project" value="UniProtKB-UniRule"/>
</dbReference>
<keyword evidence="4 5" id="KW-0173">Coenzyme A biosynthesis</keyword>
<dbReference type="UniPathway" id="UPA00241">
    <property type="reaction ID" value="UER00356"/>
</dbReference>
<keyword evidence="5 7" id="KW-0808">Transferase</keyword>
<evidence type="ECO:0000256" key="6">
    <source>
        <dbReference type="NCBIfam" id="TIGR00152"/>
    </source>
</evidence>
<keyword evidence="5 7" id="KW-0418">Kinase</keyword>
<comment type="subcellular location">
    <subcellularLocation>
        <location evidence="5">Cytoplasm</location>
    </subcellularLocation>
</comment>
<keyword evidence="2 5" id="KW-0547">Nucleotide-binding</keyword>
<dbReference type="CDD" id="cd02022">
    <property type="entry name" value="DPCK"/>
    <property type="match status" value="1"/>
</dbReference>
<reference evidence="7" key="1">
    <citation type="submission" date="2020-02" db="EMBL/GenBank/DDBJ databases">
        <authorList>
            <person name="Meier V. D."/>
        </authorList>
    </citation>
    <scope>NUCLEOTIDE SEQUENCE</scope>
    <source>
        <strain evidence="7">AVDCRST_MAG73</strain>
    </source>
</reference>
<dbReference type="PROSITE" id="PS51219">
    <property type="entry name" value="DPCK"/>
    <property type="match status" value="1"/>
</dbReference>
<feature type="binding site" evidence="5">
    <location>
        <begin position="14"/>
        <end position="19"/>
    </location>
    <ligand>
        <name>ATP</name>
        <dbReference type="ChEBI" id="CHEBI:30616"/>
    </ligand>
</feature>
<evidence type="ECO:0000256" key="2">
    <source>
        <dbReference type="ARBA" id="ARBA00022741"/>
    </source>
</evidence>
<proteinExistence type="inferred from homology"/>